<dbReference type="AlphaFoldDB" id="A0A4V2KT51"/>
<evidence type="ECO:0000313" key="2">
    <source>
        <dbReference type="EMBL" id="TBW35782.1"/>
    </source>
</evidence>
<name>A0A4V2KT51_9HYPH</name>
<feature type="transmembrane region" description="Helical" evidence="1">
    <location>
        <begin position="96"/>
        <end position="116"/>
    </location>
</feature>
<evidence type="ECO:0008006" key="4">
    <source>
        <dbReference type="Google" id="ProtNLM"/>
    </source>
</evidence>
<reference evidence="2 3" key="1">
    <citation type="submission" date="2019-02" db="EMBL/GenBank/DDBJ databases">
        <title>Siculibacillus lacustris gen. nov., sp. nov., a new rosette-forming bacterium isolated from a freshwater crater lake (Lake St. Ana, Romania).</title>
        <authorList>
            <person name="Felfoldi T."/>
            <person name="Marton Z."/>
            <person name="Szabo A."/>
            <person name="Mentes A."/>
            <person name="Boka K."/>
            <person name="Marialigeti K."/>
            <person name="Mathe I."/>
            <person name="Koncz M."/>
            <person name="Schumann P."/>
            <person name="Toth E."/>
        </authorList>
    </citation>
    <scope>NUCLEOTIDE SEQUENCE [LARGE SCALE GENOMIC DNA]</scope>
    <source>
        <strain evidence="2 3">SA-279</strain>
    </source>
</reference>
<evidence type="ECO:0000313" key="3">
    <source>
        <dbReference type="Proteomes" id="UP000292781"/>
    </source>
</evidence>
<keyword evidence="1" id="KW-0472">Membrane</keyword>
<dbReference type="Gene3D" id="1.20.210.10">
    <property type="entry name" value="Cytochrome c oxidase-like, subunit I domain"/>
    <property type="match status" value="1"/>
</dbReference>
<keyword evidence="1" id="KW-1133">Transmembrane helix</keyword>
<dbReference type="Proteomes" id="UP000292781">
    <property type="component" value="Unassembled WGS sequence"/>
</dbReference>
<organism evidence="2 3">
    <name type="scientific">Siculibacillus lacustris</name>
    <dbReference type="NCBI Taxonomy" id="1549641"/>
    <lineage>
        <taxon>Bacteria</taxon>
        <taxon>Pseudomonadati</taxon>
        <taxon>Pseudomonadota</taxon>
        <taxon>Alphaproteobacteria</taxon>
        <taxon>Hyphomicrobiales</taxon>
        <taxon>Ancalomicrobiaceae</taxon>
        <taxon>Siculibacillus</taxon>
    </lineage>
</organism>
<proteinExistence type="predicted"/>
<dbReference type="OrthoDB" id="9808748at2"/>
<dbReference type="RefSeq" id="WP_131310483.1">
    <property type="nucleotide sequence ID" value="NZ_SJFN01000024.1"/>
</dbReference>
<comment type="caution">
    <text evidence="2">The sequence shown here is derived from an EMBL/GenBank/DDBJ whole genome shotgun (WGS) entry which is preliminary data.</text>
</comment>
<protein>
    <recommendedName>
        <fullName evidence="4">Cbb3-type cytochrome c oxidase subunit I</fullName>
    </recommendedName>
</protein>
<evidence type="ECO:0000256" key="1">
    <source>
        <dbReference type="SAM" id="Phobius"/>
    </source>
</evidence>
<sequence>MVSKWFLRVAVLFALAGMGLGIFMAAAADHRLSPVHAHVNLIGWVGMFLAGLFYRTHPASEGRAARWHLGTAIVGLTILAPGIAGVHLGLPWGEPLAGIGSLLTLAAMVLFATIVVRGTAAPASEQVDFTAPGRTAAARTA</sequence>
<accession>A0A4V2KT51</accession>
<feature type="transmembrane region" description="Helical" evidence="1">
    <location>
        <begin position="37"/>
        <end position="55"/>
    </location>
</feature>
<keyword evidence="3" id="KW-1185">Reference proteome</keyword>
<gene>
    <name evidence="2" type="ORF">EYW49_15415</name>
</gene>
<dbReference type="InterPro" id="IPR036927">
    <property type="entry name" value="Cyt_c_oxase-like_su1_sf"/>
</dbReference>
<keyword evidence="1" id="KW-0812">Transmembrane</keyword>
<dbReference type="EMBL" id="SJFN01000024">
    <property type="protein sequence ID" value="TBW35782.1"/>
    <property type="molecule type" value="Genomic_DNA"/>
</dbReference>
<feature type="transmembrane region" description="Helical" evidence="1">
    <location>
        <begin position="67"/>
        <end position="90"/>
    </location>
</feature>